<feature type="transmembrane region" description="Helical" evidence="1">
    <location>
        <begin position="285"/>
        <end position="304"/>
    </location>
</feature>
<organism evidence="2 3">
    <name type="scientific">Sphingomonas liriopis</name>
    <dbReference type="NCBI Taxonomy" id="2949094"/>
    <lineage>
        <taxon>Bacteria</taxon>
        <taxon>Pseudomonadati</taxon>
        <taxon>Pseudomonadota</taxon>
        <taxon>Alphaproteobacteria</taxon>
        <taxon>Sphingomonadales</taxon>
        <taxon>Sphingomonadaceae</taxon>
        <taxon>Sphingomonas</taxon>
    </lineage>
</organism>
<feature type="transmembrane region" description="Helical" evidence="1">
    <location>
        <begin position="342"/>
        <end position="366"/>
    </location>
</feature>
<dbReference type="EMBL" id="JAMLDY010000004">
    <property type="protein sequence ID" value="MCP3734010.1"/>
    <property type="molecule type" value="Genomic_DNA"/>
</dbReference>
<feature type="transmembrane region" description="Helical" evidence="1">
    <location>
        <begin position="310"/>
        <end position="330"/>
    </location>
</feature>
<evidence type="ECO:0008006" key="4">
    <source>
        <dbReference type="Google" id="ProtNLM"/>
    </source>
</evidence>
<comment type="caution">
    <text evidence="2">The sequence shown here is derived from an EMBL/GenBank/DDBJ whole genome shotgun (WGS) entry which is preliminary data.</text>
</comment>
<keyword evidence="1" id="KW-0472">Membrane</keyword>
<accession>A0A9X2HXS5</accession>
<keyword evidence="1" id="KW-0812">Transmembrane</keyword>
<feature type="transmembrane region" description="Helical" evidence="1">
    <location>
        <begin position="67"/>
        <end position="87"/>
    </location>
</feature>
<feature type="transmembrane region" description="Helical" evidence="1">
    <location>
        <begin position="148"/>
        <end position="170"/>
    </location>
</feature>
<feature type="transmembrane region" description="Helical" evidence="1">
    <location>
        <begin position="182"/>
        <end position="203"/>
    </location>
</feature>
<feature type="transmembrane region" description="Helical" evidence="1">
    <location>
        <begin position="31"/>
        <end position="55"/>
    </location>
</feature>
<feature type="transmembrane region" description="Helical" evidence="1">
    <location>
        <begin position="224"/>
        <end position="246"/>
    </location>
</feature>
<keyword evidence="1" id="KW-1133">Transmembrane helix</keyword>
<dbReference type="InterPro" id="IPR036259">
    <property type="entry name" value="MFS_trans_sf"/>
</dbReference>
<evidence type="ECO:0000256" key="1">
    <source>
        <dbReference type="SAM" id="Phobius"/>
    </source>
</evidence>
<dbReference type="AlphaFoldDB" id="A0A9X2HXS5"/>
<dbReference type="Gene3D" id="1.20.1250.20">
    <property type="entry name" value="MFS general substrate transporter like domains"/>
    <property type="match status" value="1"/>
</dbReference>
<dbReference type="SUPFAM" id="SSF103473">
    <property type="entry name" value="MFS general substrate transporter"/>
    <property type="match status" value="1"/>
</dbReference>
<reference evidence="2" key="1">
    <citation type="submission" date="2022-05" db="EMBL/GenBank/DDBJ databases">
        <title>Sphingomonas sp. strain RP10 Genome sequencing and assembly.</title>
        <authorList>
            <person name="Kim I."/>
        </authorList>
    </citation>
    <scope>NUCLEOTIDE SEQUENCE</scope>
    <source>
        <strain evidence="2">RP10</strain>
    </source>
</reference>
<dbReference type="RefSeq" id="WP_254288019.1">
    <property type="nucleotide sequence ID" value="NZ_JAMLDY010000004.1"/>
</dbReference>
<proteinExistence type="predicted"/>
<gene>
    <name evidence="2" type="ORF">M9979_03855</name>
</gene>
<sequence length="414" mass="42362">MDATTDLLPPVAASSISAFWKGPREQPLGMAALLVLAVVGMEITGVQPILLGALVAEGRLTNAQLGLATTAEFFTLATVLSLAGALLRPVRLRLIAAIAAIVVIAMDLLVSRLSGTSIIVARGMAGVAEGLLVWMPACMVARAPNAAFWSAASLTLQCTTQLLFAAVLPVTLMASHGADGGFAALAALTLVALAMTPLLPNAFAPLTADHATHRASPIPGPAGIAALAAVFLMAAFAIGLFAYFGLLASESGLSPATLGIAVSAVLGAEIAGGIAATLCARLRYFTALLICLVAYAIVIAALHFRLAATPFILTGALFGFFQVFLMPFQLPLVIESDPSRRAAIVLPGVQLFGAATGPFICSFFVTSSDSRGALTACVIFLAVALAIVAPLHLAHRRRPAPRDAAEGDGGDIYS</sequence>
<dbReference type="Proteomes" id="UP001139486">
    <property type="component" value="Unassembled WGS sequence"/>
</dbReference>
<feature type="transmembrane region" description="Helical" evidence="1">
    <location>
        <begin position="258"/>
        <end position="278"/>
    </location>
</feature>
<name>A0A9X2HXS5_9SPHN</name>
<feature type="transmembrane region" description="Helical" evidence="1">
    <location>
        <begin position="94"/>
        <end position="113"/>
    </location>
</feature>
<feature type="transmembrane region" description="Helical" evidence="1">
    <location>
        <begin position="119"/>
        <end position="141"/>
    </location>
</feature>
<evidence type="ECO:0000313" key="2">
    <source>
        <dbReference type="EMBL" id="MCP3734010.1"/>
    </source>
</evidence>
<evidence type="ECO:0000313" key="3">
    <source>
        <dbReference type="Proteomes" id="UP001139486"/>
    </source>
</evidence>
<protein>
    <recommendedName>
        <fullName evidence="4">MFS transporter</fullName>
    </recommendedName>
</protein>
<feature type="transmembrane region" description="Helical" evidence="1">
    <location>
        <begin position="372"/>
        <end position="393"/>
    </location>
</feature>
<keyword evidence="3" id="KW-1185">Reference proteome</keyword>